<comment type="caution">
    <text evidence="3">The sequence shown here is derived from an EMBL/GenBank/DDBJ whole genome shotgun (WGS) entry which is preliminary data.</text>
</comment>
<keyword evidence="2" id="KW-0472">Membrane</keyword>
<dbReference type="Proteomes" id="UP000176998">
    <property type="component" value="Unassembled WGS sequence"/>
</dbReference>
<protein>
    <submittedName>
        <fullName evidence="3">Uncharacterized protein</fullName>
    </submittedName>
</protein>
<reference evidence="3 4" key="1">
    <citation type="submission" date="2016-09" db="EMBL/GenBank/DDBJ databases">
        <authorList>
            <person name="Capua I."/>
            <person name="De Benedictis P."/>
            <person name="Joannis T."/>
            <person name="Lombin L.H."/>
            <person name="Cattoli G."/>
        </authorList>
    </citation>
    <scope>NUCLEOTIDE SEQUENCE [LARGE SCALE GENOMIC DNA]</scope>
    <source>
        <strain evidence="3 4">IMI 309357</strain>
    </source>
</reference>
<dbReference type="GeneID" id="34556375"/>
<dbReference type="EMBL" id="MJBS01000019">
    <property type="protein sequence ID" value="OHF01459.1"/>
    <property type="molecule type" value="Genomic_DNA"/>
</dbReference>
<evidence type="ECO:0000256" key="2">
    <source>
        <dbReference type="SAM" id="Phobius"/>
    </source>
</evidence>
<gene>
    <name evidence="3" type="ORF">CORC01_03215</name>
</gene>
<evidence type="ECO:0000256" key="1">
    <source>
        <dbReference type="SAM" id="MobiDB-lite"/>
    </source>
</evidence>
<feature type="compositionally biased region" description="Polar residues" evidence="1">
    <location>
        <begin position="1"/>
        <end position="10"/>
    </location>
</feature>
<accession>A0A1G4BJ40</accession>
<evidence type="ECO:0000313" key="4">
    <source>
        <dbReference type="Proteomes" id="UP000176998"/>
    </source>
</evidence>
<evidence type="ECO:0000313" key="3">
    <source>
        <dbReference type="EMBL" id="OHF01459.1"/>
    </source>
</evidence>
<organism evidence="3 4">
    <name type="scientific">Colletotrichum orchidophilum</name>
    <dbReference type="NCBI Taxonomy" id="1209926"/>
    <lineage>
        <taxon>Eukaryota</taxon>
        <taxon>Fungi</taxon>
        <taxon>Dikarya</taxon>
        <taxon>Ascomycota</taxon>
        <taxon>Pezizomycotina</taxon>
        <taxon>Sordariomycetes</taxon>
        <taxon>Hypocreomycetidae</taxon>
        <taxon>Glomerellales</taxon>
        <taxon>Glomerellaceae</taxon>
        <taxon>Colletotrichum</taxon>
    </lineage>
</organism>
<sequence length="123" mass="13548">METSPASKMTGNVWPDGENDRKRIPTASANHLHSIPVRKGKTQAKNGRKRKTMWISTGWGFLVEAPRLQGSLVLRAAGTQYDCSYPSSICICIFAAVATPFWLCLRRARHPYSSIQGTLALTG</sequence>
<keyword evidence="4" id="KW-1185">Reference proteome</keyword>
<feature type="transmembrane region" description="Helical" evidence="2">
    <location>
        <begin position="85"/>
        <end position="105"/>
    </location>
</feature>
<feature type="region of interest" description="Disordered" evidence="1">
    <location>
        <begin position="1"/>
        <end position="30"/>
    </location>
</feature>
<keyword evidence="2" id="KW-0812">Transmembrane</keyword>
<proteinExistence type="predicted"/>
<name>A0A1G4BJ40_9PEZI</name>
<keyword evidence="2" id="KW-1133">Transmembrane helix</keyword>
<dbReference type="AlphaFoldDB" id="A0A1G4BJ40"/>
<dbReference type="RefSeq" id="XP_022478601.1">
    <property type="nucleotide sequence ID" value="XM_022614865.1"/>
</dbReference>